<reference evidence="2 3" key="1">
    <citation type="submission" date="2020-08" db="EMBL/GenBank/DDBJ databases">
        <title>Isolation and characterization of novel Chlamydia from Siamese crocodiles (Crocodylus siamensis).</title>
        <authorList>
            <person name="Sariya L."/>
        </authorList>
    </citation>
    <scope>NUCLEOTIDE SEQUENCE [LARGE SCALE GENOMIC DNA]</scope>
    <source>
        <strain evidence="2 3">No. 12</strain>
    </source>
</reference>
<evidence type="ECO:0008006" key="4">
    <source>
        <dbReference type="Google" id="ProtNLM"/>
    </source>
</evidence>
<evidence type="ECO:0000313" key="3">
    <source>
        <dbReference type="Proteomes" id="UP000680625"/>
    </source>
</evidence>
<organism evidence="2 3">
    <name type="scientific">Chlamydia crocodili</name>
    <dbReference type="NCBI Taxonomy" id="2766982"/>
    <lineage>
        <taxon>Bacteria</taxon>
        <taxon>Pseudomonadati</taxon>
        <taxon>Chlamydiota</taxon>
        <taxon>Chlamydiia</taxon>
        <taxon>Chlamydiales</taxon>
        <taxon>Chlamydiaceae</taxon>
        <taxon>Chlamydia/Chlamydophila group</taxon>
        <taxon>Chlamydia</taxon>
    </lineage>
</organism>
<sequence length="324" mass="34950">MTTISIAPFFEQTQHSSEILPKKSCETSRVVYIITIIITGLAAIGVVIASVITGILPLLSICALAIPLLLISLFLLRKSSLQTKTPAQTDVKAPPTSLPFLLEINENTKHTKILEHYGEIITDWSNLPHIFGETTPSLLNKAWKINHSKTALFATTGVIYSPRIHCCCNLLIMLEHNTSISNLDILNISCEIPNIQEGQCVSMPWKNSDGSSNKKKLGLPNFLGFIEGPDPESHNHHPVVAFALAQTAYSNCLNEAVNQGADMIQVPLISTAPAKLSQNPQEAASWKAAIQTGLVTALAKFATSNPNTIMNVVVVSSPGLGLSL</sequence>
<protein>
    <recommendedName>
        <fullName evidence="4">Macro domain-containing protein</fullName>
    </recommendedName>
</protein>
<keyword evidence="3" id="KW-1185">Reference proteome</keyword>
<keyword evidence="1" id="KW-1133">Transmembrane helix</keyword>
<name>A0ABX8CDH3_9CHLA</name>
<dbReference type="RefSeq" id="WP_213240759.1">
    <property type="nucleotide sequence ID" value="NZ_CP060791.1"/>
</dbReference>
<keyword evidence="1" id="KW-0472">Membrane</keyword>
<dbReference type="Proteomes" id="UP000680625">
    <property type="component" value="Chromosome"/>
</dbReference>
<dbReference type="EMBL" id="CP060791">
    <property type="protein sequence ID" value="QVE48967.1"/>
    <property type="molecule type" value="Genomic_DNA"/>
</dbReference>
<dbReference type="GeneID" id="301704883"/>
<feature type="transmembrane region" description="Helical" evidence="1">
    <location>
        <begin position="58"/>
        <end position="76"/>
    </location>
</feature>
<proteinExistence type="predicted"/>
<keyword evidence="1" id="KW-0812">Transmembrane</keyword>
<feature type="transmembrane region" description="Helical" evidence="1">
    <location>
        <begin position="30"/>
        <end position="52"/>
    </location>
</feature>
<evidence type="ECO:0000313" key="2">
    <source>
        <dbReference type="EMBL" id="QVE48967.1"/>
    </source>
</evidence>
<evidence type="ECO:0000256" key="1">
    <source>
        <dbReference type="SAM" id="Phobius"/>
    </source>
</evidence>
<accession>A0ABX8CDH3</accession>
<gene>
    <name evidence="2" type="ORF">H9Q19_04610</name>
</gene>